<dbReference type="Proteomes" id="UP000245431">
    <property type="component" value="Chromosome PVE_r1"/>
</dbReference>
<organism evidence="1 2">
    <name type="scientific">Pseudomonas veronii 1YdBTEX2</name>
    <dbReference type="NCBI Taxonomy" id="1295141"/>
    <lineage>
        <taxon>Bacteria</taxon>
        <taxon>Pseudomonadati</taxon>
        <taxon>Pseudomonadota</taxon>
        <taxon>Gammaproteobacteria</taxon>
        <taxon>Pseudomonadales</taxon>
        <taxon>Pseudomonadaceae</taxon>
        <taxon>Pseudomonas</taxon>
    </lineage>
</organism>
<evidence type="ECO:0000313" key="2">
    <source>
        <dbReference type="Proteomes" id="UP000245431"/>
    </source>
</evidence>
<reference evidence="2" key="1">
    <citation type="submission" date="2016-07" db="EMBL/GenBank/DDBJ databases">
        <authorList>
            <person name="Florea S."/>
            <person name="Webb J.S."/>
            <person name="Jaromczyk J."/>
            <person name="Schardl C.L."/>
        </authorList>
    </citation>
    <scope>NUCLEOTIDE SEQUENCE [LARGE SCALE GENOMIC DNA]</scope>
    <source>
        <strain evidence="2">1YdBTEX2</strain>
    </source>
</reference>
<dbReference type="EMBL" id="LT599583">
    <property type="protein sequence ID" value="SBW80711.1"/>
    <property type="molecule type" value="Genomic_DNA"/>
</dbReference>
<gene>
    <name evidence="1" type="ORF">PVE_R1G2827</name>
</gene>
<dbReference type="AlphaFoldDB" id="A0A1D3JXN4"/>
<name>A0A1D3JXN4_PSEVE</name>
<sequence length="33" mass="3700">MQHAPPSYTNKLFSEFLRTLDTSLFTKGNLKGG</sequence>
<proteinExistence type="predicted"/>
<evidence type="ECO:0000313" key="1">
    <source>
        <dbReference type="EMBL" id="SBW80711.1"/>
    </source>
</evidence>
<protein>
    <submittedName>
        <fullName evidence="1">Uncharacterized protein</fullName>
    </submittedName>
</protein>
<accession>A0A1D3JXN4</accession>